<comment type="similarity">
    <text evidence="1">Belongs to the multicopper oxidase family.</text>
</comment>
<evidence type="ECO:0000256" key="2">
    <source>
        <dbReference type="ARBA" id="ARBA00022723"/>
    </source>
</evidence>
<dbReference type="Gene3D" id="2.60.40.420">
    <property type="entry name" value="Cupredoxins - blue copper proteins"/>
    <property type="match status" value="3"/>
</dbReference>
<dbReference type="FunFam" id="2.60.40.420:FF:000021">
    <property type="entry name" value="Extracellular dihydrogeodin oxidase/laccase"/>
    <property type="match status" value="1"/>
</dbReference>
<evidence type="ECO:0000313" key="11">
    <source>
        <dbReference type="Proteomes" id="UP000738349"/>
    </source>
</evidence>
<dbReference type="EMBL" id="JAGMUV010000015">
    <property type="protein sequence ID" value="KAH7133810.1"/>
    <property type="molecule type" value="Genomic_DNA"/>
</dbReference>
<dbReference type="GO" id="GO:0005507">
    <property type="term" value="F:copper ion binding"/>
    <property type="evidence" value="ECO:0007669"/>
    <property type="project" value="InterPro"/>
</dbReference>
<evidence type="ECO:0000256" key="6">
    <source>
        <dbReference type="ARBA" id="ARBA00023180"/>
    </source>
</evidence>
<evidence type="ECO:0000259" key="9">
    <source>
        <dbReference type="Pfam" id="PF07732"/>
    </source>
</evidence>
<dbReference type="InterPro" id="IPR001117">
    <property type="entry name" value="Cu-oxidase_2nd"/>
</dbReference>
<dbReference type="InterPro" id="IPR045087">
    <property type="entry name" value="Cu-oxidase_fam"/>
</dbReference>
<dbReference type="InterPro" id="IPR011706">
    <property type="entry name" value="Cu-oxidase_C"/>
</dbReference>
<evidence type="ECO:0000256" key="5">
    <source>
        <dbReference type="ARBA" id="ARBA00023008"/>
    </source>
</evidence>
<dbReference type="InterPro" id="IPR033138">
    <property type="entry name" value="Cu_oxidase_CS"/>
</dbReference>
<proteinExistence type="inferred from homology"/>
<dbReference type="InterPro" id="IPR008972">
    <property type="entry name" value="Cupredoxin"/>
</dbReference>
<dbReference type="Pfam" id="PF00394">
    <property type="entry name" value="Cu-oxidase"/>
    <property type="match status" value="1"/>
</dbReference>
<sequence length="655" mass="74622">MGFYEVCRAVILCITTFFPLPFFQQDGSQQAIFSNGGYDAALHYPKFPAPNGPETPGINFTCRYPDLGDDWKSCSTAKNRQCWLKNSAGGVFDIETDYENYYPPGVLREYYLEVDNMTINGDGIDNREGKVFNQTYPGPWIQACWGDIIRITVKNKLRYNGTTIHWHGLRQNGTMEMDGVNGVTQCPIAPNDTFTYEFRALQYGTSWYHSHYSLQYADGLAGPITIYGPSSANYDEGKDPILITDWNHRSAFQDWDRELTQKPTIPKMNSILINGIGNFAGSFPRERFNMTVTKGKKYILRVINTSVDTTFIFSIDNHMFEVMSSDFVPIKPYSVDHVLIGIGQRYHIVLHADPINTDKYPAAEDGNYWIRTVPADRCKGFEAGNEPDERQGILRYNASSKNVPTTWRPGYNKDCRDEEYKNLVPIHQWNITKVELASRNKNKDLDIGLQGQPNRPHPGDKFSWWSFGDKPLWLNFSDPTITRLKEDEPWPSDYVVIPAEDRGGWVYLVITAPSTEDASKNKTFVPVAHPLHLHGHDFALLAQGKDSTKLDKGEVQLKFDNPPRRDVALIPAGGYLVVAFRADNPGSWLFHCHIAWHASSGLALQILEREEDLKAMMTEEKLRETRRVCKNWDTWFSDKSNLWNATGIFQDDSGI</sequence>
<evidence type="ECO:0000256" key="4">
    <source>
        <dbReference type="ARBA" id="ARBA00023002"/>
    </source>
</evidence>
<dbReference type="FunFam" id="2.60.40.420:FF:000045">
    <property type="entry name" value="Laccase 2"/>
    <property type="match status" value="1"/>
</dbReference>
<dbReference type="OrthoDB" id="2121828at2759"/>
<evidence type="ECO:0000259" key="7">
    <source>
        <dbReference type="Pfam" id="PF00394"/>
    </source>
</evidence>
<name>A0A9P9E9F4_9HYPO</name>
<dbReference type="CDD" id="cd13854">
    <property type="entry name" value="CuRO_1_MaLCC_like"/>
    <property type="match status" value="1"/>
</dbReference>
<keyword evidence="11" id="KW-1185">Reference proteome</keyword>
<dbReference type="PROSITE" id="PS00079">
    <property type="entry name" value="MULTICOPPER_OXIDASE1"/>
    <property type="match status" value="1"/>
</dbReference>
<evidence type="ECO:0000259" key="8">
    <source>
        <dbReference type="Pfam" id="PF07731"/>
    </source>
</evidence>
<dbReference type="PANTHER" id="PTHR11709">
    <property type="entry name" value="MULTI-COPPER OXIDASE"/>
    <property type="match status" value="1"/>
</dbReference>
<dbReference type="Pfam" id="PF07731">
    <property type="entry name" value="Cu-oxidase_2"/>
    <property type="match status" value="1"/>
</dbReference>
<evidence type="ECO:0000256" key="1">
    <source>
        <dbReference type="ARBA" id="ARBA00010609"/>
    </source>
</evidence>
<evidence type="ECO:0000256" key="3">
    <source>
        <dbReference type="ARBA" id="ARBA00022729"/>
    </source>
</evidence>
<keyword evidence="2" id="KW-0479">Metal-binding</keyword>
<dbReference type="AlphaFoldDB" id="A0A9P9E9F4"/>
<feature type="domain" description="Plastocyanin-like" evidence="8">
    <location>
        <begin position="482"/>
        <end position="611"/>
    </location>
</feature>
<dbReference type="InterPro" id="IPR011707">
    <property type="entry name" value="Cu-oxidase-like_N"/>
</dbReference>
<dbReference type="Proteomes" id="UP000738349">
    <property type="component" value="Unassembled WGS sequence"/>
</dbReference>
<comment type="caution">
    <text evidence="10">The sequence shown here is derived from an EMBL/GenBank/DDBJ whole genome shotgun (WGS) entry which is preliminary data.</text>
</comment>
<feature type="domain" description="Plastocyanin-like" evidence="7">
    <location>
        <begin position="240"/>
        <end position="384"/>
    </location>
</feature>
<reference evidence="10" key="1">
    <citation type="journal article" date="2021" name="Nat. Commun.">
        <title>Genetic determinants of endophytism in the Arabidopsis root mycobiome.</title>
        <authorList>
            <person name="Mesny F."/>
            <person name="Miyauchi S."/>
            <person name="Thiergart T."/>
            <person name="Pickel B."/>
            <person name="Atanasova L."/>
            <person name="Karlsson M."/>
            <person name="Huettel B."/>
            <person name="Barry K.W."/>
            <person name="Haridas S."/>
            <person name="Chen C."/>
            <person name="Bauer D."/>
            <person name="Andreopoulos W."/>
            <person name="Pangilinan J."/>
            <person name="LaButti K."/>
            <person name="Riley R."/>
            <person name="Lipzen A."/>
            <person name="Clum A."/>
            <person name="Drula E."/>
            <person name="Henrissat B."/>
            <person name="Kohler A."/>
            <person name="Grigoriev I.V."/>
            <person name="Martin F.M."/>
            <person name="Hacquard S."/>
        </authorList>
    </citation>
    <scope>NUCLEOTIDE SEQUENCE</scope>
    <source>
        <strain evidence="10">MPI-CAGE-AT-0147</strain>
    </source>
</reference>
<dbReference type="CDD" id="cd13901">
    <property type="entry name" value="CuRO_3_MaLCC_like"/>
    <property type="match status" value="1"/>
</dbReference>
<dbReference type="InterPro" id="IPR002355">
    <property type="entry name" value="Cu_oxidase_Cu_BS"/>
</dbReference>
<keyword evidence="3" id="KW-0732">Signal</keyword>
<dbReference type="PROSITE" id="PS00080">
    <property type="entry name" value="MULTICOPPER_OXIDASE2"/>
    <property type="match status" value="1"/>
</dbReference>
<keyword evidence="6" id="KW-0325">Glycoprotein</keyword>
<accession>A0A9P9E9F4</accession>
<feature type="domain" description="Plastocyanin-like" evidence="9">
    <location>
        <begin position="114"/>
        <end position="229"/>
    </location>
</feature>
<dbReference type="CDD" id="cd13880">
    <property type="entry name" value="CuRO_2_MaLCC_like"/>
    <property type="match status" value="1"/>
</dbReference>
<protein>
    <submittedName>
        <fullName evidence="10">Multicopper oxidase-domain-containing protein</fullName>
    </submittedName>
</protein>
<dbReference type="Pfam" id="PF07732">
    <property type="entry name" value="Cu-oxidase_3"/>
    <property type="match status" value="1"/>
</dbReference>
<keyword evidence="4" id="KW-0560">Oxidoreductase</keyword>
<dbReference type="SUPFAM" id="SSF49503">
    <property type="entry name" value="Cupredoxins"/>
    <property type="match status" value="3"/>
</dbReference>
<dbReference type="GO" id="GO:0016491">
    <property type="term" value="F:oxidoreductase activity"/>
    <property type="evidence" value="ECO:0007669"/>
    <property type="project" value="UniProtKB-KW"/>
</dbReference>
<gene>
    <name evidence="10" type="ORF">EDB81DRAFT_659134</name>
</gene>
<keyword evidence="5" id="KW-0186">Copper</keyword>
<dbReference type="PANTHER" id="PTHR11709:SF71">
    <property type="entry name" value="OXIDOREDUCTASE TPCJ"/>
    <property type="match status" value="1"/>
</dbReference>
<organism evidence="10 11">
    <name type="scientific">Dactylonectria macrodidyma</name>
    <dbReference type="NCBI Taxonomy" id="307937"/>
    <lineage>
        <taxon>Eukaryota</taxon>
        <taxon>Fungi</taxon>
        <taxon>Dikarya</taxon>
        <taxon>Ascomycota</taxon>
        <taxon>Pezizomycotina</taxon>
        <taxon>Sordariomycetes</taxon>
        <taxon>Hypocreomycetidae</taxon>
        <taxon>Hypocreales</taxon>
        <taxon>Nectriaceae</taxon>
        <taxon>Dactylonectria</taxon>
    </lineage>
</organism>
<evidence type="ECO:0000313" key="10">
    <source>
        <dbReference type="EMBL" id="KAH7133810.1"/>
    </source>
</evidence>